<organism evidence="1 2">
    <name type="scientific">Prevotella pallens</name>
    <dbReference type="NCBI Taxonomy" id="60133"/>
    <lineage>
        <taxon>Bacteria</taxon>
        <taxon>Pseudomonadati</taxon>
        <taxon>Bacteroidota</taxon>
        <taxon>Bacteroidia</taxon>
        <taxon>Bacteroidales</taxon>
        <taxon>Prevotellaceae</taxon>
        <taxon>Prevotella</taxon>
    </lineage>
</organism>
<dbReference type="EMBL" id="UGTP01000001">
    <property type="protein sequence ID" value="SUC11522.1"/>
    <property type="molecule type" value="Genomic_DNA"/>
</dbReference>
<sequence length="45" mass="5658">MYLEVRPYNERKSKLVHISIEHKQKIELLYERKQYLNIHIFTINQ</sequence>
<gene>
    <name evidence="1" type="ORF">NCTC13043_00378</name>
</gene>
<accession>A0A379EYU5</accession>
<name>A0A379EYU5_9BACT</name>
<evidence type="ECO:0000313" key="1">
    <source>
        <dbReference type="EMBL" id="SUC11522.1"/>
    </source>
</evidence>
<dbReference type="Proteomes" id="UP000254235">
    <property type="component" value="Unassembled WGS sequence"/>
</dbReference>
<dbReference type="AlphaFoldDB" id="A0A379EYU5"/>
<protein>
    <submittedName>
        <fullName evidence="1">Uncharacterized protein</fullName>
    </submittedName>
</protein>
<reference evidence="1 2" key="1">
    <citation type="submission" date="2018-06" db="EMBL/GenBank/DDBJ databases">
        <authorList>
            <consortium name="Pathogen Informatics"/>
            <person name="Doyle S."/>
        </authorList>
    </citation>
    <scope>NUCLEOTIDE SEQUENCE [LARGE SCALE GENOMIC DNA]</scope>
    <source>
        <strain evidence="1 2">NCTC13043</strain>
    </source>
</reference>
<proteinExistence type="predicted"/>
<evidence type="ECO:0000313" key="2">
    <source>
        <dbReference type="Proteomes" id="UP000254235"/>
    </source>
</evidence>